<comment type="caution">
    <text evidence="2">The sequence shown here is derived from an EMBL/GenBank/DDBJ whole genome shotgun (WGS) entry which is preliminary data.</text>
</comment>
<dbReference type="AlphaFoldDB" id="A0A941J5A2"/>
<keyword evidence="3" id="KW-1185">Reference proteome</keyword>
<name>A0A941J5A2_9ACTN</name>
<evidence type="ECO:0000256" key="1">
    <source>
        <dbReference type="SAM" id="MobiDB-lite"/>
    </source>
</evidence>
<sequence>MTFDPARFVCAKLAGELADEWVELVEDARYGPTSATHYRQTIEAFCMHVDATAPRPHLASLAGTDPDLHHAVTEWVRLLPSRHPPGSRSPAWHAGRLRTLIGRRSLHAERVVAGHLHGWLEGALGLRRGETTELDEFSRADRKKIVQAAWAARLEVERRVARGWDLAARGRDPREGGWAEEAHLLWAIAHDALNCTEISQALPSWRNMPPSLRQLAPADTRPVAAKAAVVRGLVRQLFLHNSDLQAYRILLMAATGRAPEEVAALTEHDIEFGSSSVTIDFSKGRARARMRQAFSTLAPASPALLHPARPRLDAGEICRRLLELNRPLAERFGISPVPLFLRAAMFWPQVTPARLDRTSTFADWLRERGLSVDGRPDIRRLRKSSKVEKAITFKGRVSDIADDHSIQTFHRHYAHGTTLKVIAGSVITAAQTRWLDKAVAGPVVLGEGAEQSLGQPGSAAALGLSEEEVEQLRTGQLDMGVSSCRDPFASPYGRAGQLCPVAPTRCLECRNAFVLPSNLPQLLLFSDHLERLQLRLSPQLFHTLWRQSRVNVTEAIKARTDTEIAHARRQITEGKAALPLPSRHTWSSTHDQPPAARPARLGLPGRRARHPIPLGPGRRLSAAVRQHRLLGPEWHRPQGTEPGCRRLPRDLPRAGCSVESPGPRDGHDLVQPTPPSRTRPRAASSARPGGTAHGLPAHRTPASPERLRRLRQLPHGSVTGATTTSRPTSSTAASRAKRPAPPATST</sequence>
<feature type="compositionally biased region" description="Low complexity" evidence="1">
    <location>
        <begin position="593"/>
        <end position="605"/>
    </location>
</feature>
<evidence type="ECO:0000313" key="3">
    <source>
        <dbReference type="Proteomes" id="UP000682308"/>
    </source>
</evidence>
<dbReference type="Proteomes" id="UP000682308">
    <property type="component" value="Unassembled WGS sequence"/>
</dbReference>
<protein>
    <submittedName>
        <fullName evidence="2">Uncharacterized protein</fullName>
    </submittedName>
</protein>
<feature type="region of interest" description="Disordered" evidence="1">
    <location>
        <begin position="573"/>
        <end position="746"/>
    </location>
</feature>
<evidence type="ECO:0000313" key="2">
    <source>
        <dbReference type="EMBL" id="MBR8639794.1"/>
    </source>
</evidence>
<dbReference type="EMBL" id="JAGTPG010000002">
    <property type="protein sequence ID" value="MBR8639794.1"/>
    <property type="molecule type" value="Genomic_DNA"/>
</dbReference>
<proteinExistence type="predicted"/>
<organism evidence="2 3">
    <name type="scientific">Streptomyces tuirus</name>
    <dbReference type="NCBI Taxonomy" id="68278"/>
    <lineage>
        <taxon>Bacteria</taxon>
        <taxon>Bacillati</taxon>
        <taxon>Actinomycetota</taxon>
        <taxon>Actinomycetes</taxon>
        <taxon>Kitasatosporales</taxon>
        <taxon>Streptomycetaceae</taxon>
        <taxon>Streptomyces</taxon>
    </lineage>
</organism>
<gene>
    <name evidence="2" type="ORF">KEF29_12080</name>
</gene>
<feature type="compositionally biased region" description="Low complexity" evidence="1">
    <location>
        <begin position="721"/>
        <end position="734"/>
    </location>
</feature>
<feature type="compositionally biased region" description="Basic and acidic residues" evidence="1">
    <location>
        <begin position="633"/>
        <end position="652"/>
    </location>
</feature>
<reference evidence="2 3" key="1">
    <citation type="submission" date="2021-04" db="EMBL/GenBank/DDBJ databases">
        <title>Characterization of the biosynthetic gene cluster of new lipopeptides with antitumor activity in the genome of the marine Streptomyces PHM034.</title>
        <authorList>
            <person name="Ceniceros A."/>
            <person name="Canedo L."/>
            <person name="Mendez C."/>
            <person name="Olano C."/>
            <person name="Schleissner C."/>
            <person name="Cuevas C."/>
            <person name="De La Calle F."/>
            <person name="Salas J.A."/>
        </authorList>
    </citation>
    <scope>NUCLEOTIDE SEQUENCE [LARGE SCALE GENOMIC DNA]</scope>
    <source>
        <strain evidence="2 3">PHM034</strain>
    </source>
</reference>
<accession>A0A941J5A2</accession>